<dbReference type="InterPro" id="IPR009057">
    <property type="entry name" value="Homeodomain-like_sf"/>
</dbReference>
<keyword evidence="1" id="KW-0597">Phosphoprotein</keyword>
<keyword evidence="3" id="KW-0067">ATP-binding</keyword>
<dbReference type="SUPFAM" id="SSF52540">
    <property type="entry name" value="P-loop containing nucleoside triphosphate hydrolases"/>
    <property type="match status" value="1"/>
</dbReference>
<dbReference type="PROSITE" id="PS50045">
    <property type="entry name" value="SIGMA54_INTERACT_4"/>
    <property type="match status" value="1"/>
</dbReference>
<evidence type="ECO:0000256" key="4">
    <source>
        <dbReference type="ARBA" id="ARBA00023015"/>
    </source>
</evidence>
<feature type="domain" description="Response regulatory" evidence="7">
    <location>
        <begin position="4"/>
        <end position="118"/>
    </location>
</feature>
<organism evidence="8">
    <name type="scientific">hydrothermal vent metagenome</name>
    <dbReference type="NCBI Taxonomy" id="652676"/>
    <lineage>
        <taxon>unclassified sequences</taxon>
        <taxon>metagenomes</taxon>
        <taxon>ecological metagenomes</taxon>
    </lineage>
</organism>
<dbReference type="GO" id="GO:0043565">
    <property type="term" value="F:sequence-specific DNA binding"/>
    <property type="evidence" value="ECO:0007669"/>
    <property type="project" value="InterPro"/>
</dbReference>
<dbReference type="PANTHER" id="PTHR32071:SF113">
    <property type="entry name" value="ALGINATE BIOSYNTHESIS TRANSCRIPTIONAL REGULATORY PROTEIN ALGB"/>
    <property type="match status" value="1"/>
</dbReference>
<dbReference type="GO" id="GO:0005524">
    <property type="term" value="F:ATP binding"/>
    <property type="evidence" value="ECO:0007669"/>
    <property type="project" value="UniProtKB-KW"/>
</dbReference>
<evidence type="ECO:0000256" key="3">
    <source>
        <dbReference type="ARBA" id="ARBA00022840"/>
    </source>
</evidence>
<dbReference type="SUPFAM" id="SSF52172">
    <property type="entry name" value="CheY-like"/>
    <property type="match status" value="1"/>
</dbReference>
<dbReference type="Pfam" id="PF02954">
    <property type="entry name" value="HTH_8"/>
    <property type="match status" value="1"/>
</dbReference>
<accession>A0A3B1BYR8</accession>
<keyword evidence="2" id="KW-0547">Nucleotide-binding</keyword>
<evidence type="ECO:0000313" key="8">
    <source>
        <dbReference type="EMBL" id="VAX16628.1"/>
    </source>
</evidence>
<dbReference type="EMBL" id="UOGC01000034">
    <property type="protein sequence ID" value="VAX16628.1"/>
    <property type="molecule type" value="Genomic_DNA"/>
</dbReference>
<dbReference type="InterPro" id="IPR001789">
    <property type="entry name" value="Sig_transdc_resp-reg_receiver"/>
</dbReference>
<dbReference type="FunFam" id="3.40.50.300:FF:000006">
    <property type="entry name" value="DNA-binding transcriptional regulator NtrC"/>
    <property type="match status" value="1"/>
</dbReference>
<feature type="domain" description="Sigma-54 factor interaction" evidence="6">
    <location>
        <begin position="143"/>
        <end position="372"/>
    </location>
</feature>
<keyword evidence="4" id="KW-0805">Transcription regulation</keyword>
<dbReference type="PROSITE" id="PS50110">
    <property type="entry name" value="RESPONSE_REGULATORY"/>
    <property type="match status" value="1"/>
</dbReference>
<evidence type="ECO:0000256" key="5">
    <source>
        <dbReference type="ARBA" id="ARBA00023163"/>
    </source>
</evidence>
<dbReference type="Gene3D" id="1.10.10.60">
    <property type="entry name" value="Homeodomain-like"/>
    <property type="match status" value="1"/>
</dbReference>
<dbReference type="Gene3D" id="3.40.50.2300">
    <property type="match status" value="1"/>
</dbReference>
<gene>
    <name evidence="8" type="ORF">MNBD_NITROSPINAE01-1550</name>
</gene>
<dbReference type="Pfam" id="PF00072">
    <property type="entry name" value="Response_reg"/>
    <property type="match status" value="1"/>
</dbReference>
<proteinExistence type="predicted"/>
<dbReference type="CDD" id="cd00009">
    <property type="entry name" value="AAA"/>
    <property type="match status" value="1"/>
</dbReference>
<sequence>MNEKILIVDDEETAREALSEVLTEEGYEVSTAQDGYKATDIMKLENFDLVLCDIIMPGMGGMEVLKQSQKQSPGTIFVIMTAFGTIQSAVDAMTQGASDYVVKPFNFDEFLMKLKRLFKEHKMRRINISLKKEISQKRRHERLIGQSVELNKILNLVNKIAPTSSTVLITGASGTGKELVARAIHDKSPRKDEPFLPINLAAIPSDLIESELFGYVSKSSDGTTALSEGLFKVVSGGTLFLDEISTIPMDLQGKLLRAIEQKEIIAIGGRAVERVDVRILAATNKELTEEVVQGRFREDLYFRLKVCEISMPPLRKMKDDIPALVQHFITRHNTELNKNVRGIDDNVAKRFMSYQWKGNVRELENMIERAMIMCEEDIITEKDLPMDFINARAVDGDGVILKKVVEQCEREHIKSVLETANYDKKKASSLLDLSLPSLYRKIKELKIE</sequence>
<dbReference type="SMART" id="SM00448">
    <property type="entry name" value="REC"/>
    <property type="match status" value="1"/>
</dbReference>
<protein>
    <submittedName>
        <fullName evidence="8">Nitrogen regulation protein NR(I)</fullName>
    </submittedName>
</protein>
<dbReference type="Pfam" id="PF00158">
    <property type="entry name" value="Sigma54_activat"/>
    <property type="match status" value="1"/>
</dbReference>
<dbReference type="FunFam" id="3.40.50.2300:FF:000018">
    <property type="entry name" value="DNA-binding transcriptional regulator NtrC"/>
    <property type="match status" value="1"/>
</dbReference>
<evidence type="ECO:0000259" key="6">
    <source>
        <dbReference type="PROSITE" id="PS50045"/>
    </source>
</evidence>
<dbReference type="InterPro" id="IPR027417">
    <property type="entry name" value="P-loop_NTPase"/>
</dbReference>
<dbReference type="InterPro" id="IPR002078">
    <property type="entry name" value="Sigma_54_int"/>
</dbReference>
<dbReference type="InterPro" id="IPR002197">
    <property type="entry name" value="HTH_Fis"/>
</dbReference>
<name>A0A3B1BYR8_9ZZZZ</name>
<reference evidence="8" key="1">
    <citation type="submission" date="2018-06" db="EMBL/GenBank/DDBJ databases">
        <authorList>
            <person name="Zhirakovskaya E."/>
        </authorList>
    </citation>
    <scope>NUCLEOTIDE SEQUENCE</scope>
</reference>
<evidence type="ECO:0000256" key="1">
    <source>
        <dbReference type="ARBA" id="ARBA00022553"/>
    </source>
</evidence>
<evidence type="ECO:0000259" key="7">
    <source>
        <dbReference type="PROSITE" id="PS50110"/>
    </source>
</evidence>
<evidence type="ECO:0000256" key="2">
    <source>
        <dbReference type="ARBA" id="ARBA00022741"/>
    </source>
</evidence>
<dbReference type="PANTHER" id="PTHR32071">
    <property type="entry name" value="TRANSCRIPTIONAL REGULATORY PROTEIN"/>
    <property type="match status" value="1"/>
</dbReference>
<dbReference type="InterPro" id="IPR058031">
    <property type="entry name" value="AAA_lid_NorR"/>
</dbReference>
<dbReference type="InterPro" id="IPR011006">
    <property type="entry name" value="CheY-like_superfamily"/>
</dbReference>
<dbReference type="Pfam" id="PF25601">
    <property type="entry name" value="AAA_lid_14"/>
    <property type="match status" value="1"/>
</dbReference>
<dbReference type="GO" id="GO:0000160">
    <property type="term" value="P:phosphorelay signal transduction system"/>
    <property type="evidence" value="ECO:0007669"/>
    <property type="project" value="InterPro"/>
</dbReference>
<dbReference type="Gene3D" id="1.10.8.60">
    <property type="match status" value="1"/>
</dbReference>
<dbReference type="GO" id="GO:0006355">
    <property type="term" value="P:regulation of DNA-templated transcription"/>
    <property type="evidence" value="ECO:0007669"/>
    <property type="project" value="InterPro"/>
</dbReference>
<dbReference type="Gene3D" id="3.40.50.300">
    <property type="entry name" value="P-loop containing nucleotide triphosphate hydrolases"/>
    <property type="match status" value="1"/>
</dbReference>
<dbReference type="AlphaFoldDB" id="A0A3B1BYR8"/>
<dbReference type="SMART" id="SM00382">
    <property type="entry name" value="AAA"/>
    <property type="match status" value="1"/>
</dbReference>
<dbReference type="InterPro" id="IPR003593">
    <property type="entry name" value="AAA+_ATPase"/>
</dbReference>
<dbReference type="SUPFAM" id="SSF46689">
    <property type="entry name" value="Homeodomain-like"/>
    <property type="match status" value="1"/>
</dbReference>
<keyword evidence="5" id="KW-0804">Transcription</keyword>